<dbReference type="PROSITE" id="PS51820">
    <property type="entry name" value="PA14"/>
    <property type="match status" value="1"/>
</dbReference>
<dbReference type="SUPFAM" id="SSF56988">
    <property type="entry name" value="Anthrax protective antigen"/>
    <property type="match status" value="1"/>
</dbReference>
<proteinExistence type="predicted"/>
<name>A0A4Z0PJ12_9BACT</name>
<keyword evidence="3" id="KW-1185">Reference proteome</keyword>
<dbReference type="EMBL" id="SRLD01000025">
    <property type="protein sequence ID" value="TGE15202.1"/>
    <property type="molecule type" value="Genomic_DNA"/>
</dbReference>
<comment type="caution">
    <text evidence="2">The sequence shown here is derived from an EMBL/GenBank/DDBJ whole genome shotgun (WGS) entry which is preliminary data.</text>
</comment>
<dbReference type="OrthoDB" id="611024at2"/>
<dbReference type="Proteomes" id="UP000297739">
    <property type="component" value="Unassembled WGS sequence"/>
</dbReference>
<dbReference type="Gene3D" id="3.90.182.10">
    <property type="entry name" value="Toxin - Anthrax Protective Antigen,domain 1"/>
    <property type="match status" value="1"/>
</dbReference>
<evidence type="ECO:0000313" key="3">
    <source>
        <dbReference type="Proteomes" id="UP000297739"/>
    </source>
</evidence>
<dbReference type="SMART" id="SM00758">
    <property type="entry name" value="PA14"/>
    <property type="match status" value="1"/>
</dbReference>
<protein>
    <recommendedName>
        <fullName evidence="1">PA14 domain-containing protein</fullName>
    </recommendedName>
</protein>
<sequence>MVDSCLHSIKSGAPSARVVVFSSSGVTSNPPAVHRLILCSLVASFSAGTIIAAPATVAHLPPGRPGVVSTTTPVQGAGTGLTGSYFANGSLAGAPLQQRVDAAINFNWGKGAPGPELSDDNFSIRWEGLVAAPSTGSYRFIGKTIDEVRVWVNGKKVIDTFNGNKIGAQGSGPVGLAAGEKTTIKIEYAAGEGDAQFQMIWVPPGQGPQVIPTSNLYPLGSPTTPDPASAATVAAAPAPAAKPAPAKVVAKAKVEPKARVAKVAAPVEKPEVKVAKVDPNAAAKAEKATAKAAATAAATAAAATKAAEAKAKKAPAPEIPALEPGVYVLTSRTTGKPLEVVDPSRPNSRAYQAEAMGSNGAAATSSAPQWRVERLADGYYRLVVPGNNRVLEVLGSSTSNGADLDLWPYYSGNNQVWRIEPTEKGYYKLLAKHSNKALTAKDSVDGSLQQWRYSGKETQMWKFQSVKAQEPAPVAMAGSRPGVGANKMSVYPNPSNGVVQLRYELPEEIPMGWVLYSQNGAPVRVSDYRKQPAGAHHQTLDFTTLPTGDYNLRMTVGTVTTREQVQLRNPKVDPVPTAPLGSN</sequence>
<dbReference type="Pfam" id="PF07691">
    <property type="entry name" value="PA14"/>
    <property type="match status" value="1"/>
</dbReference>
<dbReference type="InterPro" id="IPR000772">
    <property type="entry name" value="Ricin_B_lectin"/>
</dbReference>
<evidence type="ECO:0000259" key="1">
    <source>
        <dbReference type="PROSITE" id="PS51820"/>
    </source>
</evidence>
<dbReference type="InterPro" id="IPR037524">
    <property type="entry name" value="PA14/GLEYA"/>
</dbReference>
<dbReference type="InterPro" id="IPR035992">
    <property type="entry name" value="Ricin_B-like_lectins"/>
</dbReference>
<dbReference type="Pfam" id="PF14200">
    <property type="entry name" value="RicinB_lectin_2"/>
    <property type="match status" value="2"/>
</dbReference>
<dbReference type="CDD" id="cd00161">
    <property type="entry name" value="beta-trefoil_Ricin-like"/>
    <property type="match status" value="1"/>
</dbReference>
<organism evidence="2 3">
    <name type="scientific">Hymenobacter elongatus</name>
    <dbReference type="NCBI Taxonomy" id="877208"/>
    <lineage>
        <taxon>Bacteria</taxon>
        <taxon>Pseudomonadati</taxon>
        <taxon>Bacteroidota</taxon>
        <taxon>Cytophagia</taxon>
        <taxon>Cytophagales</taxon>
        <taxon>Hymenobacteraceae</taxon>
        <taxon>Hymenobacter</taxon>
    </lineage>
</organism>
<evidence type="ECO:0000313" key="2">
    <source>
        <dbReference type="EMBL" id="TGE15202.1"/>
    </source>
</evidence>
<feature type="domain" description="PA14" evidence="1">
    <location>
        <begin position="76"/>
        <end position="215"/>
    </location>
</feature>
<dbReference type="AlphaFoldDB" id="A0A4Z0PJ12"/>
<dbReference type="Gene3D" id="2.80.10.50">
    <property type="match status" value="2"/>
</dbReference>
<gene>
    <name evidence="2" type="ORF">E5J99_13425</name>
</gene>
<dbReference type="InterPro" id="IPR011658">
    <property type="entry name" value="PA14_dom"/>
</dbReference>
<dbReference type="SMART" id="SM00458">
    <property type="entry name" value="RICIN"/>
    <property type="match status" value="1"/>
</dbReference>
<reference evidence="2 3" key="1">
    <citation type="submission" date="2019-04" db="EMBL/GenBank/DDBJ databases">
        <authorList>
            <person name="Feng G."/>
            <person name="Zhang J."/>
            <person name="Zhu H."/>
        </authorList>
    </citation>
    <scope>NUCLEOTIDE SEQUENCE [LARGE SCALE GENOMIC DNA]</scope>
    <source>
        <strain evidence="2 3">JCM 17223</strain>
    </source>
</reference>
<accession>A0A4Z0PJ12</accession>
<dbReference type="PROSITE" id="PS50231">
    <property type="entry name" value="RICIN_B_LECTIN"/>
    <property type="match status" value="1"/>
</dbReference>
<dbReference type="SUPFAM" id="SSF50370">
    <property type="entry name" value="Ricin B-like lectins"/>
    <property type="match status" value="1"/>
</dbReference>